<feature type="signal peptide" evidence="2">
    <location>
        <begin position="1"/>
        <end position="29"/>
    </location>
</feature>
<evidence type="ECO:0000256" key="1">
    <source>
        <dbReference type="SAM" id="MobiDB-lite"/>
    </source>
</evidence>
<gene>
    <name evidence="3" type="ORF">D3M59_07125</name>
</gene>
<dbReference type="InterPro" id="IPR011659">
    <property type="entry name" value="WD40"/>
</dbReference>
<dbReference type="OrthoDB" id="9799878at2"/>
<sequence>MRGSARREMRWSGRLIALALCGTATGALAQANLEVPPTEPRPPAVEDSQAPVLGVTPPPQPEKTEHVKPSVSGIPLSTIETDNQLLLYFDPTQTYLTPYVGRAFENAIDWHKERLNWTPWDRTTVLIKDFSDYGNAAARSSPNNSVLLDVAPLSQRMETFTPGERFFTLINHELAHVATLDAWNQKDAFWRRTLGGKPMPIQEHPESILYHYLTTPRDNVPRWYAEGAAVFFETWMAGGLGRAQGGYDEMVFRAKIRDKDKLYSPLGLESEGIAIDFQIGANDYLYGTRFFSWLALTYGPAKVMEWLRRDEGSAAFYATQFRRVFGKRLDDAWDDWQAWERLFQRDNLNRLSTYPLTEVQHLSSRGLGSMSRGFVDERNNQLIAAFRYPGEIGFVGTMDLATGKLRKLSEIKGMMLYFVTSLAFDPDTRKAYYVDDNRAYRDLIEIDVDTRRKRMLLRDARIGDLVVNPRDKSIWGVRHQNGYATIVRVPPPYGGFNQVYTFEYGLTPFDLDISPDASMISASLGEINGTQSVRIWNLAALEGGGGLEEVARLDLPPSIPEGFTFSPDGKSLYGSSYYTGVSNVFRFDIASKKYDVLSNASTGFFRPIVRPDGRLLVYEYTGQGLNPSFISPQVQQDLGTVEFLGTKVVKAHPELKDWGVGTPAKVDIDGRTHRRGMYHATGRMKLAAAYPVIEGYKRKPAIGYYVQFEDPMQFHQLSATVSVSPFGDLPTDERLHADVEYRTLNWKLRYWHNDADVYDLGGPVLRSRKGDAFSVGYNKTVIFDPPRQLDLFANATLYRGLEQLPGAQNVLSPENIFSTEAGLRYTNTRNSLGGVDHEKGIAWRVIGGTDHALGKTYPHFAAGIDYGVPLPWGNSSAWIYAHGGLVGGPPESPLGAFYLGSFRNNYFDNRPEKRYRELESFPGFAIDQIAARRFAKVTGELNLPPIRFAEVGTPAFFLTFARPAVFVGSLLVEAPSGRNYRLNDIGAQLDFAFTVAMRLPMVFSVGVARGFGDKDIDGATEWMASLKIM</sequence>
<evidence type="ECO:0000313" key="4">
    <source>
        <dbReference type="Proteomes" id="UP000285023"/>
    </source>
</evidence>
<protein>
    <recommendedName>
        <fullName evidence="5">WD40 repeat domain-containing protein</fullName>
    </recommendedName>
</protein>
<organism evidence="3 4">
    <name type="scientific">Sphingomonas edaphi</name>
    <dbReference type="NCBI Taxonomy" id="2315689"/>
    <lineage>
        <taxon>Bacteria</taxon>
        <taxon>Pseudomonadati</taxon>
        <taxon>Pseudomonadota</taxon>
        <taxon>Alphaproteobacteria</taxon>
        <taxon>Sphingomonadales</taxon>
        <taxon>Sphingomonadaceae</taxon>
        <taxon>Sphingomonas</taxon>
    </lineage>
</organism>
<evidence type="ECO:0000256" key="2">
    <source>
        <dbReference type="SAM" id="SignalP"/>
    </source>
</evidence>
<dbReference type="EMBL" id="QXTF01000002">
    <property type="protein sequence ID" value="RIX29090.1"/>
    <property type="molecule type" value="Genomic_DNA"/>
</dbReference>
<dbReference type="Proteomes" id="UP000285023">
    <property type="component" value="Unassembled WGS sequence"/>
</dbReference>
<dbReference type="InterPro" id="IPR011042">
    <property type="entry name" value="6-blade_b-propeller_TolB-like"/>
</dbReference>
<evidence type="ECO:0008006" key="5">
    <source>
        <dbReference type="Google" id="ProtNLM"/>
    </source>
</evidence>
<keyword evidence="4" id="KW-1185">Reference proteome</keyword>
<accession>A0A418PZR1</accession>
<dbReference type="AlphaFoldDB" id="A0A418PZR1"/>
<dbReference type="Pfam" id="PF07676">
    <property type="entry name" value="PD40"/>
    <property type="match status" value="1"/>
</dbReference>
<keyword evidence="2" id="KW-0732">Signal</keyword>
<name>A0A418PZR1_9SPHN</name>
<feature type="region of interest" description="Disordered" evidence="1">
    <location>
        <begin position="34"/>
        <end position="70"/>
    </location>
</feature>
<reference evidence="3 4" key="1">
    <citation type="submission" date="2018-09" db="EMBL/GenBank/DDBJ databases">
        <title>Sphingomonas sp. DAC4.</title>
        <authorList>
            <person name="Seo T."/>
        </authorList>
    </citation>
    <scope>NUCLEOTIDE SEQUENCE [LARGE SCALE GENOMIC DNA]</scope>
    <source>
        <strain evidence="3 4">DAC4</strain>
    </source>
</reference>
<evidence type="ECO:0000313" key="3">
    <source>
        <dbReference type="EMBL" id="RIX29090.1"/>
    </source>
</evidence>
<dbReference type="Gene3D" id="2.120.10.30">
    <property type="entry name" value="TolB, C-terminal domain"/>
    <property type="match status" value="1"/>
</dbReference>
<dbReference type="SUPFAM" id="SSF82171">
    <property type="entry name" value="DPP6 N-terminal domain-like"/>
    <property type="match status" value="1"/>
</dbReference>
<proteinExistence type="predicted"/>
<comment type="caution">
    <text evidence="3">The sequence shown here is derived from an EMBL/GenBank/DDBJ whole genome shotgun (WGS) entry which is preliminary data.</text>
</comment>
<feature type="chain" id="PRO_5019452382" description="WD40 repeat domain-containing protein" evidence="2">
    <location>
        <begin position="30"/>
        <end position="1029"/>
    </location>
</feature>
<dbReference type="RefSeq" id="WP_119532977.1">
    <property type="nucleotide sequence ID" value="NZ_QXTF01000002.1"/>
</dbReference>